<sequence>MVRKKTLSPSGAKGDDGEYHNAHVNLHEDELSVAGLDIGDEVFVRVREDKIIIQRADQDDVEHDF</sequence>
<feature type="region of interest" description="Disordered" evidence="1">
    <location>
        <begin position="1"/>
        <end position="20"/>
    </location>
</feature>
<keyword evidence="3" id="KW-1185">Reference proteome</keyword>
<name>A0A0U5H1C0_9EURY</name>
<dbReference type="RefSeq" id="WP_058984575.1">
    <property type="nucleotide sequence ID" value="NZ_CEML01000001.1"/>
</dbReference>
<gene>
    <name evidence="2" type="ORF">HHUB_1029</name>
</gene>
<proteinExistence type="predicted"/>
<dbReference type="EMBL" id="LN831302">
    <property type="protein sequence ID" value="CQH44089.1"/>
    <property type="molecule type" value="Genomic_DNA"/>
</dbReference>
<evidence type="ECO:0000313" key="2">
    <source>
        <dbReference type="EMBL" id="CQH44089.1"/>
    </source>
</evidence>
<accession>A0A0U5H1C0</accession>
<evidence type="ECO:0000313" key="3">
    <source>
        <dbReference type="Proteomes" id="UP000066737"/>
    </source>
</evidence>
<dbReference type="STRING" id="1407499.HHUB_1029"/>
<organism evidence="2 3">
    <name type="scientific">Halobacterium hubeiense</name>
    <dbReference type="NCBI Taxonomy" id="1407499"/>
    <lineage>
        <taxon>Archaea</taxon>
        <taxon>Methanobacteriati</taxon>
        <taxon>Methanobacteriota</taxon>
        <taxon>Stenosarchaea group</taxon>
        <taxon>Halobacteria</taxon>
        <taxon>Halobacteriales</taxon>
        <taxon>Halobacteriaceae</taxon>
        <taxon>Halobacterium</taxon>
    </lineage>
</organism>
<protein>
    <recommendedName>
        <fullName evidence="4">AbrB/MazE/SpoVT family DNA-binding domain-containing protein</fullName>
    </recommendedName>
</protein>
<dbReference type="Proteomes" id="UP000066737">
    <property type="component" value="Chromosome I"/>
</dbReference>
<evidence type="ECO:0008006" key="4">
    <source>
        <dbReference type="Google" id="ProtNLM"/>
    </source>
</evidence>
<dbReference type="KEGG" id="hhb:Hhub_1029"/>
<dbReference type="OrthoDB" id="190239at2157"/>
<dbReference type="AlphaFoldDB" id="A0A0U5H1C0"/>
<evidence type="ECO:0000256" key="1">
    <source>
        <dbReference type="SAM" id="MobiDB-lite"/>
    </source>
</evidence>
<dbReference type="GeneID" id="91108471"/>
<reference evidence="3" key="1">
    <citation type="journal article" date="2016" name="Environ. Microbiol.">
        <title>The complete genome of a viable archaeum isolated from 123-million-year-old rock salt.</title>
        <authorList>
            <person name="Jaakkola S.T."/>
            <person name="Pfeiffer F."/>
            <person name="Ravantti J.J."/>
            <person name="Guo Q."/>
            <person name="Liu Y."/>
            <person name="Chen X."/>
            <person name="Ma H."/>
            <person name="Yang C."/>
            <person name="Oksanen H.M."/>
            <person name="Bamford D.H."/>
        </authorList>
    </citation>
    <scope>NUCLEOTIDE SEQUENCE</scope>
    <source>
        <strain evidence="3">JI20-1</strain>
    </source>
</reference>